<proteinExistence type="predicted"/>
<dbReference type="EMBL" id="BK014927">
    <property type="protein sequence ID" value="DAD83078.1"/>
    <property type="molecule type" value="Genomic_DNA"/>
</dbReference>
<reference evidence="1" key="1">
    <citation type="journal article" date="2021" name="Proc. Natl. Acad. Sci. U.S.A.">
        <title>A Catalog of Tens of Thousands of Viruses from Human Metagenomes Reveals Hidden Associations with Chronic Diseases.</title>
        <authorList>
            <person name="Tisza M.J."/>
            <person name="Buck C.B."/>
        </authorList>
    </citation>
    <scope>NUCLEOTIDE SEQUENCE</scope>
    <source>
        <strain evidence="1">Ct1Jx6</strain>
    </source>
</reference>
<organism evidence="1">
    <name type="scientific">Caudovirales sp. ct1Jx6</name>
    <dbReference type="NCBI Taxonomy" id="2826765"/>
    <lineage>
        <taxon>Viruses</taxon>
        <taxon>Duplodnaviria</taxon>
        <taxon>Heunggongvirae</taxon>
        <taxon>Uroviricota</taxon>
        <taxon>Caudoviricetes</taxon>
    </lineage>
</organism>
<accession>A0A8S5MLG7</accession>
<protein>
    <submittedName>
        <fullName evidence="1">Uncharacterized protein</fullName>
    </submittedName>
</protein>
<sequence length="170" mass="20513">MSKKIEDRRYNRQIHFPDVSTQKNKELIDDFDHIAFDNLIVACELLEEIKSTRDLEIRSFCFHEVIYYLKIAIRKTKDVTHPDRREQCLNIFGNVNGIDIFRLYNIWDIMKKIHYQINEILKNNDEENTVQIYDDKLKNVLYFQIKEIGDDIEEIARRCDDAKNDMKPRI</sequence>
<name>A0A8S5MLG7_9CAUD</name>
<evidence type="ECO:0000313" key="1">
    <source>
        <dbReference type="EMBL" id="DAD83078.1"/>
    </source>
</evidence>